<organism evidence="5 6">
    <name type="scientific">Penicillium italicum</name>
    <name type="common">Blue mold</name>
    <dbReference type="NCBI Taxonomy" id="40296"/>
    <lineage>
        <taxon>Eukaryota</taxon>
        <taxon>Fungi</taxon>
        <taxon>Dikarya</taxon>
        <taxon>Ascomycota</taxon>
        <taxon>Pezizomycotina</taxon>
        <taxon>Eurotiomycetes</taxon>
        <taxon>Eurotiomycetidae</taxon>
        <taxon>Eurotiales</taxon>
        <taxon>Aspergillaceae</taxon>
        <taxon>Penicillium</taxon>
    </lineage>
</organism>
<proteinExistence type="inferred from homology"/>
<dbReference type="Gene3D" id="3.40.50.850">
    <property type="entry name" value="Isochorismatase-like"/>
    <property type="match status" value="1"/>
</dbReference>
<dbReference type="PhylomeDB" id="A0A0A2L9H9"/>
<dbReference type="HOGENOM" id="CLU_068979_5_2_1"/>
<evidence type="ECO:0000313" key="6">
    <source>
        <dbReference type="Proteomes" id="UP000030104"/>
    </source>
</evidence>
<dbReference type="OrthoDB" id="245563at2759"/>
<dbReference type="InterPro" id="IPR000868">
    <property type="entry name" value="Isochorismatase-like_dom"/>
</dbReference>
<gene>
    <name evidence="5" type="ORF">PITC_033040</name>
</gene>
<dbReference type="OMA" id="IIHIFHS"/>
<protein>
    <recommendedName>
        <fullName evidence="4">Isochorismatase-like domain-containing protein</fullName>
    </recommendedName>
</protein>
<dbReference type="GO" id="GO:0016787">
    <property type="term" value="F:hydrolase activity"/>
    <property type="evidence" value="ECO:0007669"/>
    <property type="project" value="UniProtKB-KW"/>
</dbReference>
<evidence type="ECO:0000256" key="1">
    <source>
        <dbReference type="ARBA" id="ARBA00006336"/>
    </source>
</evidence>
<feature type="region of interest" description="Disordered" evidence="3">
    <location>
        <begin position="70"/>
        <end position="90"/>
    </location>
</feature>
<dbReference type="SUPFAM" id="SSF52499">
    <property type="entry name" value="Isochorismatase-like hydrolases"/>
    <property type="match status" value="1"/>
</dbReference>
<reference evidence="5 6" key="1">
    <citation type="journal article" date="2015" name="Mol. Plant Microbe Interact.">
        <title>Genome, transcriptome, and functional analyses of Penicillium expansum provide new insights into secondary metabolism and pathogenicity.</title>
        <authorList>
            <person name="Ballester A.R."/>
            <person name="Marcet-Houben M."/>
            <person name="Levin E."/>
            <person name="Sela N."/>
            <person name="Selma-Lazaro C."/>
            <person name="Carmona L."/>
            <person name="Wisniewski M."/>
            <person name="Droby S."/>
            <person name="Gonzalez-Candelas L."/>
            <person name="Gabaldon T."/>
        </authorList>
    </citation>
    <scope>NUCLEOTIDE SEQUENCE [LARGE SCALE GENOMIC DNA]</scope>
    <source>
        <strain evidence="5 6">PHI-1</strain>
    </source>
</reference>
<sequence>MALEFALPTALILIDNQSAFVDSKTKSLWGTTRSNPSYETNLQALLSAFRSAKSSSSTLLEVIHIFHSSTTPESPLHPSHPGQGIRPLDFATPASDGSEPVFWKTVNSSFIGTGLEAHLRERGFRQLIIAGLTTDHCVSTTVRMAANLRVVDQYLGDGPVRLRSDGTHANEVKVDKGRIVLVEDATATFGKAGIDAETIHKVSVVSLDGEFADAFATKEVVKALSEIKN</sequence>
<keyword evidence="6" id="KW-1185">Reference proteome</keyword>
<dbReference type="Proteomes" id="UP000030104">
    <property type="component" value="Unassembled WGS sequence"/>
</dbReference>
<evidence type="ECO:0000256" key="3">
    <source>
        <dbReference type="SAM" id="MobiDB-lite"/>
    </source>
</evidence>
<dbReference type="STRING" id="40296.A0A0A2L9H9"/>
<dbReference type="InterPro" id="IPR050272">
    <property type="entry name" value="Isochorismatase-like_hydrls"/>
</dbReference>
<keyword evidence="2" id="KW-0378">Hydrolase</keyword>
<dbReference type="InterPro" id="IPR036380">
    <property type="entry name" value="Isochorismatase-like_sf"/>
</dbReference>
<name>A0A0A2L9H9_PENIT</name>
<accession>A0A0A2L9H9</accession>
<evidence type="ECO:0000259" key="4">
    <source>
        <dbReference type="Pfam" id="PF00857"/>
    </source>
</evidence>
<evidence type="ECO:0000313" key="5">
    <source>
        <dbReference type="EMBL" id="KGO75858.1"/>
    </source>
</evidence>
<dbReference type="AlphaFoldDB" id="A0A0A2L9H9"/>
<dbReference type="PANTHER" id="PTHR43540">
    <property type="entry name" value="PEROXYUREIDOACRYLATE/UREIDOACRYLATE AMIDOHYDROLASE-RELATED"/>
    <property type="match status" value="1"/>
</dbReference>
<comment type="caution">
    <text evidence="5">The sequence shown here is derived from an EMBL/GenBank/DDBJ whole genome shotgun (WGS) entry which is preliminary data.</text>
</comment>
<dbReference type="PANTHER" id="PTHR43540:SF1">
    <property type="entry name" value="ISOCHORISMATASE HYDROLASE"/>
    <property type="match status" value="1"/>
</dbReference>
<dbReference type="Pfam" id="PF00857">
    <property type="entry name" value="Isochorismatase"/>
    <property type="match status" value="1"/>
</dbReference>
<evidence type="ECO:0000256" key="2">
    <source>
        <dbReference type="ARBA" id="ARBA00022801"/>
    </source>
</evidence>
<feature type="domain" description="Isochorismatase-like" evidence="4">
    <location>
        <begin position="9"/>
        <end position="148"/>
    </location>
</feature>
<comment type="similarity">
    <text evidence="1">Belongs to the isochorismatase family.</text>
</comment>
<dbReference type="EMBL" id="JQGA01000428">
    <property type="protein sequence ID" value="KGO75858.1"/>
    <property type="molecule type" value="Genomic_DNA"/>
</dbReference>